<reference evidence="11 12" key="1">
    <citation type="journal article" date="2012" name="Eukaryot. Cell">
        <title>Genome sequence of the fungus Glarea lozoyensis: the first genome sequence of a species from the Helotiaceae family.</title>
        <authorList>
            <person name="Youssar L."/>
            <person name="Gruening B.A."/>
            <person name="Erxleben A."/>
            <person name="Guenther S."/>
            <person name="Huettel W."/>
        </authorList>
    </citation>
    <scope>NUCLEOTIDE SEQUENCE [LARGE SCALE GENOMIC DNA]</scope>
    <source>
        <strain evidence="12">ATCC 74030 / MF5533</strain>
    </source>
</reference>
<protein>
    <recommendedName>
        <fullName evidence="4">mannan endo-1,4-beta-mannosidase</fullName>
        <ecNumber evidence="4">3.2.1.78</ecNumber>
    </recommendedName>
</protein>
<evidence type="ECO:0000256" key="5">
    <source>
        <dbReference type="ARBA" id="ARBA00022525"/>
    </source>
</evidence>
<evidence type="ECO:0000256" key="3">
    <source>
        <dbReference type="ARBA" id="ARBA00005641"/>
    </source>
</evidence>
<evidence type="ECO:0000256" key="9">
    <source>
        <dbReference type="RuleBase" id="RU361153"/>
    </source>
</evidence>
<evidence type="ECO:0000256" key="2">
    <source>
        <dbReference type="ARBA" id="ARBA00004613"/>
    </source>
</evidence>
<proteinExistence type="inferred from homology"/>
<keyword evidence="8 9" id="KW-0326">Glycosidase</keyword>
<sequence length="281" mass="31620">MRNTKESGNPLGERTTSSEPLLVYPYQTHNIHSRSLVLGRKNCIPPTSINTGANGLQRLDAVVRAAEKHGIKLIIPFVNNWSDYGGIPAYNTYFNTTSTTWFTNTAAQAQYRKYIKAVVSRYKTSEAIFAWELGNEPRCQGCVTSVITNWAKGNIDFGTFHLYPISWGITTDHAAWGKAWFANHGDICAKVGKPCLAEEFGATTNKTGILPIWQRQALDHPAIGGDMYWQYALDLETLLDQTLIDIVSWLCYHTLHLYVRALLRYGVETCLINYPIIKLID</sequence>
<evidence type="ECO:0000256" key="6">
    <source>
        <dbReference type="ARBA" id="ARBA00022729"/>
    </source>
</evidence>
<keyword evidence="5" id="KW-0964">Secreted</keyword>
<keyword evidence="6" id="KW-0732">Signal</keyword>
<dbReference type="Proteomes" id="UP000005446">
    <property type="component" value="Unassembled WGS sequence"/>
</dbReference>
<name>H0EM82_GLAL7</name>
<evidence type="ECO:0000313" key="12">
    <source>
        <dbReference type="Proteomes" id="UP000005446"/>
    </source>
</evidence>
<dbReference type="HOGENOM" id="CLU_990620_0_0_1"/>
<accession>H0EM82</accession>
<dbReference type="InParanoid" id="H0EM82"/>
<dbReference type="GO" id="GO:0016985">
    <property type="term" value="F:mannan endo-1,4-beta-mannosidase activity"/>
    <property type="evidence" value="ECO:0007669"/>
    <property type="project" value="UniProtKB-EC"/>
</dbReference>
<organism evidence="11 12">
    <name type="scientific">Glarea lozoyensis (strain ATCC 74030 / MF5533)</name>
    <dbReference type="NCBI Taxonomy" id="1104152"/>
    <lineage>
        <taxon>Eukaryota</taxon>
        <taxon>Fungi</taxon>
        <taxon>Dikarya</taxon>
        <taxon>Ascomycota</taxon>
        <taxon>Pezizomycotina</taxon>
        <taxon>Leotiomycetes</taxon>
        <taxon>Helotiales</taxon>
        <taxon>Helotiaceae</taxon>
        <taxon>Glarea</taxon>
    </lineage>
</organism>
<gene>
    <name evidence="11" type="ORF">M7I_3712</name>
</gene>
<evidence type="ECO:0000256" key="8">
    <source>
        <dbReference type="ARBA" id="ARBA00023295"/>
    </source>
</evidence>
<comment type="catalytic activity">
    <reaction evidence="1">
        <text>Random hydrolysis of (1-&gt;4)-beta-D-mannosidic linkages in mannans, galactomannans and glucomannans.</text>
        <dbReference type="EC" id="3.2.1.78"/>
    </reaction>
</comment>
<dbReference type="OrthoDB" id="406631at2759"/>
<dbReference type="EC" id="3.2.1.78" evidence="4"/>
<dbReference type="GO" id="GO:0005576">
    <property type="term" value="C:extracellular region"/>
    <property type="evidence" value="ECO:0007669"/>
    <property type="project" value="UniProtKB-SubCell"/>
</dbReference>
<keyword evidence="12" id="KW-1185">Reference proteome</keyword>
<dbReference type="Pfam" id="PF00150">
    <property type="entry name" value="Cellulase"/>
    <property type="match status" value="1"/>
</dbReference>
<comment type="subcellular location">
    <subcellularLocation>
        <location evidence="2">Secreted</location>
    </subcellularLocation>
</comment>
<dbReference type="PANTHER" id="PTHR31451:SF39">
    <property type="entry name" value="MANNAN ENDO-1,4-BETA-MANNOSIDASE 1"/>
    <property type="match status" value="1"/>
</dbReference>
<dbReference type="EMBL" id="AGUE01000083">
    <property type="protein sequence ID" value="EHL00426.1"/>
    <property type="molecule type" value="Genomic_DNA"/>
</dbReference>
<dbReference type="InterPro" id="IPR045053">
    <property type="entry name" value="MAN-like"/>
</dbReference>
<evidence type="ECO:0000256" key="4">
    <source>
        <dbReference type="ARBA" id="ARBA00012706"/>
    </source>
</evidence>
<dbReference type="Gene3D" id="3.20.20.80">
    <property type="entry name" value="Glycosidases"/>
    <property type="match status" value="2"/>
</dbReference>
<dbReference type="SUPFAM" id="SSF51445">
    <property type="entry name" value="(Trans)glycosidases"/>
    <property type="match status" value="1"/>
</dbReference>
<evidence type="ECO:0000313" key="11">
    <source>
        <dbReference type="EMBL" id="EHL00426.1"/>
    </source>
</evidence>
<dbReference type="AlphaFoldDB" id="H0EM82"/>
<dbReference type="GO" id="GO:0046355">
    <property type="term" value="P:mannan catabolic process"/>
    <property type="evidence" value="ECO:0007669"/>
    <property type="project" value="UniProtKB-ARBA"/>
</dbReference>
<evidence type="ECO:0000256" key="7">
    <source>
        <dbReference type="ARBA" id="ARBA00022801"/>
    </source>
</evidence>
<dbReference type="InterPro" id="IPR001547">
    <property type="entry name" value="Glyco_hydro_5"/>
</dbReference>
<evidence type="ECO:0000256" key="1">
    <source>
        <dbReference type="ARBA" id="ARBA00001678"/>
    </source>
</evidence>
<dbReference type="PANTHER" id="PTHR31451">
    <property type="match status" value="1"/>
</dbReference>
<comment type="caution">
    <text evidence="11">The sequence shown here is derived from an EMBL/GenBank/DDBJ whole genome shotgun (WGS) entry which is preliminary data.</text>
</comment>
<keyword evidence="7 9" id="KW-0378">Hydrolase</keyword>
<evidence type="ECO:0000259" key="10">
    <source>
        <dbReference type="Pfam" id="PF00150"/>
    </source>
</evidence>
<dbReference type="InterPro" id="IPR017853">
    <property type="entry name" value="GH"/>
</dbReference>
<feature type="domain" description="Glycoside hydrolase family 5" evidence="10">
    <location>
        <begin position="49"/>
        <end position="151"/>
    </location>
</feature>
<comment type="similarity">
    <text evidence="3 9">Belongs to the glycosyl hydrolase 5 (cellulase A) family.</text>
</comment>